<dbReference type="HOGENOM" id="CLU_069356_38_0_11"/>
<evidence type="ECO:0000256" key="2">
    <source>
        <dbReference type="PROSITE-ProRule" id="PRU00335"/>
    </source>
</evidence>
<dbReference type="InParanoid" id="C7Q9T9"/>
<dbReference type="eggNOG" id="COG1309">
    <property type="taxonomic scope" value="Bacteria"/>
</dbReference>
<dbReference type="PROSITE" id="PS50977">
    <property type="entry name" value="HTH_TETR_2"/>
    <property type="match status" value="1"/>
</dbReference>
<dbReference type="SUPFAM" id="SSF46689">
    <property type="entry name" value="Homeodomain-like"/>
    <property type="match status" value="1"/>
</dbReference>
<reference evidence="4 5" key="1">
    <citation type="journal article" date="2009" name="Stand. Genomic Sci.">
        <title>Complete genome sequence of Catenulispora acidiphila type strain (ID 139908).</title>
        <authorList>
            <person name="Copeland A."/>
            <person name="Lapidus A."/>
            <person name="Glavina Del Rio T."/>
            <person name="Nolan M."/>
            <person name="Lucas S."/>
            <person name="Chen F."/>
            <person name="Tice H."/>
            <person name="Cheng J.F."/>
            <person name="Bruce D."/>
            <person name="Goodwin L."/>
            <person name="Pitluck S."/>
            <person name="Mikhailova N."/>
            <person name="Pati A."/>
            <person name="Ivanova N."/>
            <person name="Mavromatis K."/>
            <person name="Chen A."/>
            <person name="Palaniappan K."/>
            <person name="Chain P."/>
            <person name="Land M."/>
            <person name="Hauser L."/>
            <person name="Chang Y.J."/>
            <person name="Jeffries C.D."/>
            <person name="Chertkov O."/>
            <person name="Brettin T."/>
            <person name="Detter J.C."/>
            <person name="Han C."/>
            <person name="Ali Z."/>
            <person name="Tindall B.J."/>
            <person name="Goker M."/>
            <person name="Bristow J."/>
            <person name="Eisen J.A."/>
            <person name="Markowitz V."/>
            <person name="Hugenholtz P."/>
            <person name="Kyrpides N.C."/>
            <person name="Klenk H.P."/>
        </authorList>
    </citation>
    <scope>NUCLEOTIDE SEQUENCE [LARGE SCALE GENOMIC DNA]</scope>
    <source>
        <strain evidence="5">DSM 44928 / JCM 14897 / NBRC 102108 / NRRL B-24433 / ID139908</strain>
    </source>
</reference>
<proteinExistence type="predicted"/>
<dbReference type="EMBL" id="CP001700">
    <property type="protein sequence ID" value="ACU76258.1"/>
    <property type="molecule type" value="Genomic_DNA"/>
</dbReference>
<dbReference type="OrthoDB" id="3869819at2"/>
<keyword evidence="5" id="KW-1185">Reference proteome</keyword>
<evidence type="ECO:0000256" key="1">
    <source>
        <dbReference type="ARBA" id="ARBA00023125"/>
    </source>
</evidence>
<dbReference type="Gene3D" id="1.10.357.10">
    <property type="entry name" value="Tetracycline Repressor, domain 2"/>
    <property type="match status" value="1"/>
</dbReference>
<dbReference type="STRING" id="479433.Caci_7432"/>
<feature type="domain" description="HTH tetR-type" evidence="3">
    <location>
        <begin position="15"/>
        <end position="73"/>
    </location>
</feature>
<feature type="DNA-binding region" description="H-T-H motif" evidence="2">
    <location>
        <begin position="36"/>
        <end position="55"/>
    </location>
</feature>
<dbReference type="KEGG" id="cai:Caci_7432"/>
<protein>
    <submittedName>
        <fullName evidence="4">Transcriptional regulator, TetR family</fullName>
    </submittedName>
</protein>
<keyword evidence="1 2" id="KW-0238">DNA-binding</keyword>
<dbReference type="Pfam" id="PF00440">
    <property type="entry name" value="TetR_N"/>
    <property type="match status" value="1"/>
</dbReference>
<dbReference type="InterPro" id="IPR009057">
    <property type="entry name" value="Homeodomain-like_sf"/>
</dbReference>
<evidence type="ECO:0000259" key="3">
    <source>
        <dbReference type="PROSITE" id="PS50977"/>
    </source>
</evidence>
<dbReference type="Proteomes" id="UP000000851">
    <property type="component" value="Chromosome"/>
</dbReference>
<dbReference type="PANTHER" id="PTHR30055:SF209">
    <property type="entry name" value="POSSIBLE TRANSCRIPTIONAL REGULATORY PROTEIN (PROBABLY TETR-FAMILY)"/>
    <property type="match status" value="1"/>
</dbReference>
<dbReference type="InterPro" id="IPR050109">
    <property type="entry name" value="HTH-type_TetR-like_transc_reg"/>
</dbReference>
<evidence type="ECO:0000313" key="5">
    <source>
        <dbReference type="Proteomes" id="UP000000851"/>
    </source>
</evidence>
<dbReference type="InterPro" id="IPR001647">
    <property type="entry name" value="HTH_TetR"/>
</dbReference>
<dbReference type="GO" id="GO:0003700">
    <property type="term" value="F:DNA-binding transcription factor activity"/>
    <property type="evidence" value="ECO:0007669"/>
    <property type="project" value="TreeGrafter"/>
</dbReference>
<dbReference type="PANTHER" id="PTHR30055">
    <property type="entry name" value="HTH-TYPE TRANSCRIPTIONAL REGULATOR RUTR"/>
    <property type="match status" value="1"/>
</dbReference>
<dbReference type="AlphaFoldDB" id="C7Q9T9"/>
<accession>C7Q9T9</accession>
<dbReference type="InterPro" id="IPR036271">
    <property type="entry name" value="Tet_transcr_reg_TetR-rel_C_sf"/>
</dbReference>
<gene>
    <name evidence="4" type="ordered locus">Caci_7432</name>
</gene>
<evidence type="ECO:0000313" key="4">
    <source>
        <dbReference type="EMBL" id="ACU76258.1"/>
    </source>
</evidence>
<dbReference type="GO" id="GO:0000976">
    <property type="term" value="F:transcription cis-regulatory region binding"/>
    <property type="evidence" value="ECO:0007669"/>
    <property type="project" value="TreeGrafter"/>
</dbReference>
<sequence>MPDSPPAPPQRSHARSNRARILATAREELGRNPEATLDEIARAAGVVRRTLYGHFPNRKVLIEALALEAQESLREAFTAARRPQAGPAEALTRMSLAASAVGDRYRMLISLGRRDLGEEGIRAALAPARAEATTILENGQREGVFADHLPAPILALALESLTLSLVESHSESGWSDPRGVAAVTATLIAAGVAPAAARECVQTVLRDEKGEERSTP</sequence>
<dbReference type="RefSeq" id="WP_015795986.1">
    <property type="nucleotide sequence ID" value="NC_013131.1"/>
</dbReference>
<organism evidence="4 5">
    <name type="scientific">Catenulispora acidiphila (strain DSM 44928 / JCM 14897 / NBRC 102108 / NRRL B-24433 / ID139908)</name>
    <dbReference type="NCBI Taxonomy" id="479433"/>
    <lineage>
        <taxon>Bacteria</taxon>
        <taxon>Bacillati</taxon>
        <taxon>Actinomycetota</taxon>
        <taxon>Actinomycetes</taxon>
        <taxon>Catenulisporales</taxon>
        <taxon>Catenulisporaceae</taxon>
        <taxon>Catenulispora</taxon>
    </lineage>
</organism>
<dbReference type="SUPFAM" id="SSF48498">
    <property type="entry name" value="Tetracyclin repressor-like, C-terminal domain"/>
    <property type="match status" value="1"/>
</dbReference>
<name>C7Q9T9_CATAD</name>